<comment type="caution">
    <text evidence="1">The sequence shown here is derived from an EMBL/GenBank/DDBJ whole genome shotgun (WGS) entry which is preliminary data.</text>
</comment>
<dbReference type="AlphaFoldDB" id="A0AAD5QPD2"/>
<name>A0AAD5QPD2_PARTN</name>
<protein>
    <submittedName>
        <fullName evidence="1">Uncharacterized protein</fullName>
    </submittedName>
</protein>
<dbReference type="EMBL" id="JAHQIW010002880">
    <property type="protein sequence ID" value="KAJ1356754.1"/>
    <property type="molecule type" value="Genomic_DNA"/>
</dbReference>
<reference evidence="1" key="1">
    <citation type="submission" date="2021-06" db="EMBL/GenBank/DDBJ databases">
        <title>Parelaphostrongylus tenuis whole genome reference sequence.</title>
        <authorList>
            <person name="Garwood T.J."/>
            <person name="Larsen P.A."/>
            <person name="Fountain-Jones N.M."/>
            <person name="Garbe J.R."/>
            <person name="Macchietto M.G."/>
            <person name="Kania S.A."/>
            <person name="Gerhold R.W."/>
            <person name="Richards J.E."/>
            <person name="Wolf T.M."/>
        </authorList>
    </citation>
    <scope>NUCLEOTIDE SEQUENCE</scope>
    <source>
        <strain evidence="1">MNPRO001-30</strain>
        <tissue evidence="1">Meninges</tissue>
    </source>
</reference>
<dbReference type="Proteomes" id="UP001196413">
    <property type="component" value="Unassembled WGS sequence"/>
</dbReference>
<evidence type="ECO:0000313" key="1">
    <source>
        <dbReference type="EMBL" id="KAJ1356754.1"/>
    </source>
</evidence>
<accession>A0AAD5QPD2</accession>
<proteinExistence type="predicted"/>
<evidence type="ECO:0000313" key="2">
    <source>
        <dbReference type="Proteomes" id="UP001196413"/>
    </source>
</evidence>
<gene>
    <name evidence="1" type="ORF">KIN20_014517</name>
</gene>
<organism evidence="1 2">
    <name type="scientific">Parelaphostrongylus tenuis</name>
    <name type="common">Meningeal worm</name>
    <dbReference type="NCBI Taxonomy" id="148309"/>
    <lineage>
        <taxon>Eukaryota</taxon>
        <taxon>Metazoa</taxon>
        <taxon>Ecdysozoa</taxon>
        <taxon>Nematoda</taxon>
        <taxon>Chromadorea</taxon>
        <taxon>Rhabditida</taxon>
        <taxon>Rhabditina</taxon>
        <taxon>Rhabditomorpha</taxon>
        <taxon>Strongyloidea</taxon>
        <taxon>Metastrongylidae</taxon>
        <taxon>Parelaphostrongylus</taxon>
    </lineage>
</organism>
<sequence>MACPALSQVQHPTMVDPVHANLEDIWAAFAQRSAQLSSARHHQRYSYQKIHVSARVESSALKSAKTSKLQPKKLYSSTF</sequence>
<keyword evidence="2" id="KW-1185">Reference proteome</keyword>